<dbReference type="AlphaFoldDB" id="A0A4Y2CG64"/>
<dbReference type="Pfam" id="PF01359">
    <property type="entry name" value="Transposase_1"/>
    <property type="match status" value="1"/>
</dbReference>
<dbReference type="Gene3D" id="3.30.420.10">
    <property type="entry name" value="Ribonuclease H-like superfamily/Ribonuclease H"/>
    <property type="match status" value="1"/>
</dbReference>
<evidence type="ECO:0000313" key="2">
    <source>
        <dbReference type="Proteomes" id="UP000499080"/>
    </source>
</evidence>
<evidence type="ECO:0000313" key="1">
    <source>
        <dbReference type="EMBL" id="GBM03199.1"/>
    </source>
</evidence>
<dbReference type="PANTHER" id="PTHR46060:SF1">
    <property type="entry name" value="MARINER MOS1 TRANSPOSASE-LIKE PROTEIN"/>
    <property type="match status" value="1"/>
</dbReference>
<dbReference type="PANTHER" id="PTHR46060">
    <property type="entry name" value="MARINER MOS1 TRANSPOSASE-LIKE PROTEIN"/>
    <property type="match status" value="1"/>
</dbReference>
<dbReference type="Proteomes" id="UP000499080">
    <property type="component" value="Unassembled WGS sequence"/>
</dbReference>
<accession>A0A4Y2CG64</accession>
<comment type="caution">
    <text evidence="1">The sequence shown here is derived from an EMBL/GenBank/DDBJ whole genome shotgun (WGS) entry which is preliminary data.</text>
</comment>
<dbReference type="OrthoDB" id="7600185at2759"/>
<organism evidence="1 2">
    <name type="scientific">Araneus ventricosus</name>
    <name type="common">Orbweaver spider</name>
    <name type="synonym">Epeira ventricosa</name>
    <dbReference type="NCBI Taxonomy" id="182803"/>
    <lineage>
        <taxon>Eukaryota</taxon>
        <taxon>Metazoa</taxon>
        <taxon>Ecdysozoa</taxon>
        <taxon>Arthropoda</taxon>
        <taxon>Chelicerata</taxon>
        <taxon>Arachnida</taxon>
        <taxon>Araneae</taxon>
        <taxon>Araneomorphae</taxon>
        <taxon>Entelegynae</taxon>
        <taxon>Araneoidea</taxon>
        <taxon>Araneidae</taxon>
        <taxon>Araneus</taxon>
    </lineage>
</organism>
<dbReference type="InterPro" id="IPR036397">
    <property type="entry name" value="RNaseH_sf"/>
</dbReference>
<proteinExistence type="predicted"/>
<dbReference type="InterPro" id="IPR001888">
    <property type="entry name" value="Transposase_1"/>
</dbReference>
<dbReference type="GO" id="GO:0003676">
    <property type="term" value="F:nucleic acid binding"/>
    <property type="evidence" value="ECO:0007669"/>
    <property type="project" value="InterPro"/>
</dbReference>
<gene>
    <name evidence="1" type="primary">marinerT_64</name>
    <name evidence="1" type="ORF">AVEN_70613_1</name>
</gene>
<dbReference type="EMBL" id="BGPR01000188">
    <property type="protein sequence ID" value="GBM03199.1"/>
    <property type="molecule type" value="Genomic_DNA"/>
</dbReference>
<reference evidence="1 2" key="1">
    <citation type="journal article" date="2019" name="Sci. Rep.">
        <title>Orb-weaving spider Araneus ventricosus genome elucidates the spidroin gene catalogue.</title>
        <authorList>
            <person name="Kono N."/>
            <person name="Nakamura H."/>
            <person name="Ohtoshi R."/>
            <person name="Moran D.A.P."/>
            <person name="Shinohara A."/>
            <person name="Yoshida Y."/>
            <person name="Fujiwara M."/>
            <person name="Mori M."/>
            <person name="Tomita M."/>
            <person name="Arakawa K."/>
        </authorList>
    </citation>
    <scope>NUCLEOTIDE SEQUENCE [LARGE SCALE GENOMIC DNA]</scope>
</reference>
<sequence>MLNGVFSRVNSCFKIGKRKSFLHRVVTDKEELIHYDNPKRRKLWGKPGRATASLAKSNIRSSKLLFCIWWDQLDVVYYELLKLNDTITGDRYRLQLTCLSRALKEKRQPH</sequence>
<dbReference type="InterPro" id="IPR052709">
    <property type="entry name" value="Transposase-MT_Hybrid"/>
</dbReference>
<name>A0A4Y2CG64_ARAVE</name>
<protein>
    <submittedName>
        <fullName evidence="1">Mariner Mos1 transposase</fullName>
    </submittedName>
</protein>
<keyword evidence="2" id="KW-1185">Reference proteome</keyword>